<dbReference type="EMBL" id="JAKJXP020000012">
    <property type="protein sequence ID" value="KAK7755507.1"/>
    <property type="molecule type" value="Genomic_DNA"/>
</dbReference>
<protein>
    <submittedName>
        <fullName evidence="2">Uncharacterized protein</fullName>
    </submittedName>
</protein>
<dbReference type="PANTHER" id="PTHR38797:SF4">
    <property type="entry name" value="NUCLEAR PORE COMPLEX PROTEIN NUP85"/>
    <property type="match status" value="1"/>
</dbReference>
<proteinExistence type="predicted"/>
<name>A0AAN9YUX3_9PEZI</name>
<dbReference type="Proteomes" id="UP001320420">
    <property type="component" value="Unassembled WGS sequence"/>
</dbReference>
<dbReference type="AlphaFoldDB" id="A0AAN9YUX3"/>
<dbReference type="PANTHER" id="PTHR38797">
    <property type="entry name" value="NUCLEAR PORE COMPLEX PROTEIN NUP85-RELATED"/>
    <property type="match status" value="1"/>
</dbReference>
<accession>A0AAN9YUX3</accession>
<gene>
    <name evidence="2" type="ORF">SLS62_002439</name>
</gene>
<comment type="caution">
    <text evidence="2">The sequence shown here is derived from an EMBL/GenBank/DDBJ whole genome shotgun (WGS) entry which is preliminary data.</text>
</comment>
<feature type="region of interest" description="Disordered" evidence="1">
    <location>
        <begin position="1"/>
        <end position="25"/>
    </location>
</feature>
<organism evidence="2 3">
    <name type="scientific">Diatrype stigma</name>
    <dbReference type="NCBI Taxonomy" id="117547"/>
    <lineage>
        <taxon>Eukaryota</taxon>
        <taxon>Fungi</taxon>
        <taxon>Dikarya</taxon>
        <taxon>Ascomycota</taxon>
        <taxon>Pezizomycotina</taxon>
        <taxon>Sordariomycetes</taxon>
        <taxon>Xylariomycetidae</taxon>
        <taxon>Xylariales</taxon>
        <taxon>Diatrypaceae</taxon>
        <taxon>Diatrype</taxon>
    </lineage>
</organism>
<dbReference type="InterPro" id="IPR022085">
    <property type="entry name" value="OpdG"/>
</dbReference>
<evidence type="ECO:0000256" key="1">
    <source>
        <dbReference type="SAM" id="MobiDB-lite"/>
    </source>
</evidence>
<evidence type="ECO:0000313" key="2">
    <source>
        <dbReference type="EMBL" id="KAK7755507.1"/>
    </source>
</evidence>
<reference evidence="2 3" key="1">
    <citation type="submission" date="2024-02" db="EMBL/GenBank/DDBJ databases">
        <title>De novo assembly and annotation of 12 fungi associated with fruit tree decline syndrome in Ontario, Canada.</title>
        <authorList>
            <person name="Sulman M."/>
            <person name="Ellouze W."/>
            <person name="Ilyukhin E."/>
        </authorList>
    </citation>
    <scope>NUCLEOTIDE SEQUENCE [LARGE SCALE GENOMIC DNA]</scope>
    <source>
        <strain evidence="2 3">M11/M66-122</strain>
    </source>
</reference>
<dbReference type="Pfam" id="PF12311">
    <property type="entry name" value="DUF3632"/>
    <property type="match status" value="1"/>
</dbReference>
<evidence type="ECO:0000313" key="3">
    <source>
        <dbReference type="Proteomes" id="UP001320420"/>
    </source>
</evidence>
<keyword evidence="3" id="KW-1185">Reference proteome</keyword>
<feature type="compositionally biased region" description="Basic and acidic residues" evidence="1">
    <location>
        <begin position="1"/>
        <end position="11"/>
    </location>
</feature>
<sequence>MAAPLELHKDFEVEEDSISDTPTKSGRISAFLSRLTSSAKPKPGANKYSNKRAFRILNKTLQPESSVSAEDAAGALASLLPLAPGPDSSDELSSIMEVFLEIAWQIPYNHPSMIKLVRIMLCLLDTNRSSRISSEQTPFNYNEGYAALQSVLRDYAGQPYDADAPFQSKHVRAWVSQHAFIALLASFGKFELCLFGLWVMRDAFEESTTPQSADADAAAAAQWILHAGQALFRFVQVPALISPGGFEVTDHGLLYDQGERGNSLQRWDFWKAGFVRLAAAKPGPGPGSDPEARRLAGSAAAVMSALEANAPIATVT</sequence>
<dbReference type="InterPro" id="IPR053204">
    <property type="entry name" value="Oxopyrrolidines_Biosynth-assoc"/>
</dbReference>